<organism evidence="1 2">
    <name type="scientific">Bacteroides fragilis</name>
    <dbReference type="NCBI Taxonomy" id="817"/>
    <lineage>
        <taxon>Bacteria</taxon>
        <taxon>Pseudomonadati</taxon>
        <taxon>Bacteroidota</taxon>
        <taxon>Bacteroidia</taxon>
        <taxon>Bacteroidales</taxon>
        <taxon>Bacteroidaceae</taxon>
        <taxon>Bacteroides</taxon>
    </lineage>
</organism>
<proteinExistence type="predicted"/>
<accession>A0A642KKR7</accession>
<protein>
    <recommendedName>
        <fullName evidence="3">F5/8 type C domain protein</fullName>
    </recommendedName>
</protein>
<comment type="caution">
    <text evidence="1">The sequence shown here is derived from an EMBL/GenBank/DDBJ whole genome shotgun (WGS) entry which is preliminary data.</text>
</comment>
<dbReference type="Proteomes" id="UP000436803">
    <property type="component" value="Unassembled WGS sequence"/>
</dbReference>
<dbReference type="EMBL" id="VWAW01000017">
    <property type="protein sequence ID" value="KAA5170215.1"/>
    <property type="molecule type" value="Genomic_DNA"/>
</dbReference>
<sequence>MDLQFQKLYVLIGIGLLWLASSCGGQGRQVEEALSLSGNNRNELEAVLKHYEGDDQKLEAARFLIGNMPGSYGVNPIVKKDCSAFYEAYDSLGQKYDYRVGTEWGKQVDSLWKDFSSRHRVRQELSYDITQMKARDLIREIDLAFQVWEENVYSRNCSFKDFCEYILPYRRQNGLLIDGARRELYRRHHGKYFVKGGKDWQQEIDSLLYEYKYLTHSGFWGTKIPIWNAATFEKMRHGLCAQRCWYNSLLLSSLGIPVAIDFVPAWGNRNNSHTWNVVILDGQSHAFESFWDNDRWQYNYLYNNKTSDPVWGEFRLPKVYRNTYSNHLEGPLADREVDRADIPELFCNMKKVDVSTEYFEAEDVVVELTQKVPEGTKYAYLAVWGYQEWHPVQWGKIDAGKAVFRKMGKDVVYLPVYYKRGVLLSAAAPFRLKSDGRVEILKENGKTMEMVVRGATGGAAYDWNKSYLACMRGLRIVGIGENTEEEELCIWPNSLCMERTYQKVKSQRSYRYVRLQLPSDSLALGELAFYTEQGRINDVKVLTSFQATGRKETLEMLTDGIDATVYRGRIRDKIVDVDLGRKYKIEKIGISPYLKTQLFYPDEFELFYWENGWKSVKRKQANDSGFMEFERVPQGVLFMLKNCRWKGRTAERIFTYEEGVVQWE</sequence>
<reference evidence="1 2" key="1">
    <citation type="journal article" date="2019" name="Nat. Med.">
        <title>A library of human gut bacterial isolates paired with longitudinal multiomics data enables mechanistic microbiome research.</title>
        <authorList>
            <person name="Poyet M."/>
            <person name="Groussin M."/>
            <person name="Gibbons S.M."/>
            <person name="Avila-Pacheco J."/>
            <person name="Jiang X."/>
            <person name="Kearney S.M."/>
            <person name="Perrotta A.R."/>
            <person name="Berdy B."/>
            <person name="Zhao S."/>
            <person name="Lieberman T.D."/>
            <person name="Swanson P.K."/>
            <person name="Smith M."/>
            <person name="Roesemann S."/>
            <person name="Alexander J.E."/>
            <person name="Rich S.A."/>
            <person name="Livny J."/>
            <person name="Vlamakis H."/>
            <person name="Clish C."/>
            <person name="Bullock K."/>
            <person name="Deik A."/>
            <person name="Scott J."/>
            <person name="Pierce K.A."/>
            <person name="Xavier R.J."/>
            <person name="Alm E.J."/>
        </authorList>
    </citation>
    <scope>NUCLEOTIDE SEQUENCE [LARGE SCALE GENOMIC DNA]</scope>
    <source>
        <strain evidence="1 2">BIOML-A7</strain>
    </source>
</reference>
<evidence type="ECO:0000313" key="2">
    <source>
        <dbReference type="Proteomes" id="UP000436803"/>
    </source>
</evidence>
<evidence type="ECO:0008006" key="3">
    <source>
        <dbReference type="Google" id="ProtNLM"/>
    </source>
</evidence>
<gene>
    <name evidence="1" type="ORF">F2Z29_18265</name>
</gene>
<dbReference type="PANTHER" id="PTHR35532">
    <property type="entry name" value="SIMILAR TO POLYHYDROXYALKANOATE DEPOLYMERASE"/>
    <property type="match status" value="1"/>
</dbReference>
<dbReference type="AlphaFoldDB" id="A0A642KKR7"/>
<dbReference type="PANTHER" id="PTHR35532:SF5">
    <property type="entry name" value="CARBOHYDRATE-BINDING DOMAIN-CONTAINING PROTEIN"/>
    <property type="match status" value="1"/>
</dbReference>
<name>A0A642KKR7_BACFG</name>
<dbReference type="PROSITE" id="PS51257">
    <property type="entry name" value="PROKAR_LIPOPROTEIN"/>
    <property type="match status" value="1"/>
</dbReference>
<evidence type="ECO:0000313" key="1">
    <source>
        <dbReference type="EMBL" id="KAA5170215.1"/>
    </source>
</evidence>